<dbReference type="InterPro" id="IPR002716">
    <property type="entry name" value="PIN_dom"/>
</dbReference>
<reference evidence="8 9" key="1">
    <citation type="submission" date="2016-07" db="EMBL/GenBank/DDBJ databases">
        <title>Draft genome sequence of Prauserella muralis DSM 45305, isolated from a mould-covered wall in an indoor environment.</title>
        <authorList>
            <person name="Ruckert C."/>
            <person name="Albersmeier A."/>
            <person name="Jiang C.-L."/>
            <person name="Jiang Y."/>
            <person name="Kalinowski J."/>
            <person name="Schneider O."/>
            <person name="Winkler A."/>
            <person name="Zotchev S.B."/>
        </authorList>
    </citation>
    <scope>NUCLEOTIDE SEQUENCE [LARGE SCALE GENOMIC DNA]</scope>
    <source>
        <strain evidence="8 9">DSM 45305</strain>
    </source>
</reference>
<organism evidence="8 9">
    <name type="scientific">Prauserella muralis</name>
    <dbReference type="NCBI Taxonomy" id="588067"/>
    <lineage>
        <taxon>Bacteria</taxon>
        <taxon>Bacillati</taxon>
        <taxon>Actinomycetota</taxon>
        <taxon>Actinomycetes</taxon>
        <taxon>Pseudonocardiales</taxon>
        <taxon>Pseudonocardiaceae</taxon>
        <taxon>Prauserella</taxon>
    </lineage>
</organism>
<proteinExistence type="inferred from homology"/>
<dbReference type="SUPFAM" id="SSF88723">
    <property type="entry name" value="PIN domain-like"/>
    <property type="match status" value="1"/>
</dbReference>
<comment type="similarity">
    <text evidence="6">Belongs to the PINc/VapC protein family.</text>
</comment>
<dbReference type="Proteomes" id="UP000249915">
    <property type="component" value="Unassembled WGS sequence"/>
</dbReference>
<keyword evidence="9" id="KW-1185">Reference proteome</keyword>
<dbReference type="Gene3D" id="3.40.50.1010">
    <property type="entry name" value="5'-nuclease"/>
    <property type="match status" value="1"/>
</dbReference>
<dbReference type="GO" id="GO:0000287">
    <property type="term" value="F:magnesium ion binding"/>
    <property type="evidence" value="ECO:0007669"/>
    <property type="project" value="UniProtKB-UniRule"/>
</dbReference>
<keyword evidence="4 6" id="KW-0378">Hydrolase</keyword>
<dbReference type="InterPro" id="IPR022907">
    <property type="entry name" value="VapC_family"/>
</dbReference>
<evidence type="ECO:0000256" key="5">
    <source>
        <dbReference type="ARBA" id="ARBA00022842"/>
    </source>
</evidence>
<comment type="caution">
    <text evidence="8">The sequence shown here is derived from an EMBL/GenBank/DDBJ whole genome shotgun (WGS) entry which is preliminary data.</text>
</comment>
<dbReference type="RefSeq" id="WP_112281784.1">
    <property type="nucleotide sequence ID" value="NZ_MASW01000002.1"/>
</dbReference>
<dbReference type="HAMAP" id="MF_00265">
    <property type="entry name" value="VapC_Nob1"/>
    <property type="match status" value="1"/>
</dbReference>
<evidence type="ECO:0000256" key="3">
    <source>
        <dbReference type="ARBA" id="ARBA00022723"/>
    </source>
</evidence>
<evidence type="ECO:0000256" key="2">
    <source>
        <dbReference type="ARBA" id="ARBA00022722"/>
    </source>
</evidence>
<dbReference type="Pfam" id="PF01850">
    <property type="entry name" value="PIN"/>
    <property type="match status" value="1"/>
</dbReference>
<evidence type="ECO:0000256" key="1">
    <source>
        <dbReference type="ARBA" id="ARBA00022649"/>
    </source>
</evidence>
<dbReference type="InterPro" id="IPR029060">
    <property type="entry name" value="PIN-like_dom_sf"/>
</dbReference>
<dbReference type="GO" id="GO:0004540">
    <property type="term" value="F:RNA nuclease activity"/>
    <property type="evidence" value="ECO:0007669"/>
    <property type="project" value="InterPro"/>
</dbReference>
<dbReference type="EMBL" id="MASW01000002">
    <property type="protein sequence ID" value="PXY27771.1"/>
    <property type="molecule type" value="Genomic_DNA"/>
</dbReference>
<dbReference type="OrthoDB" id="1525146at2"/>
<comment type="function">
    <text evidence="6">Toxic component of a toxin-antitoxin (TA) system. An RNase.</text>
</comment>
<gene>
    <name evidence="6" type="primary">vapC</name>
    <name evidence="8" type="ORF">BAY60_15440</name>
</gene>
<comment type="cofactor">
    <cofactor evidence="6">
        <name>Mg(2+)</name>
        <dbReference type="ChEBI" id="CHEBI:18420"/>
    </cofactor>
</comment>
<protein>
    <recommendedName>
        <fullName evidence="6">Ribonuclease VapC</fullName>
        <shortName evidence="6">RNase VapC</shortName>
        <ecNumber evidence="6">3.1.-.-</ecNumber>
    </recommendedName>
    <alternativeName>
        <fullName evidence="6">Toxin VapC</fullName>
    </alternativeName>
</protein>
<keyword evidence="2 6" id="KW-0540">Nuclease</keyword>
<dbReference type="EC" id="3.1.-.-" evidence="6"/>
<evidence type="ECO:0000256" key="4">
    <source>
        <dbReference type="ARBA" id="ARBA00022801"/>
    </source>
</evidence>
<name>A0A2V4B0I9_9PSEU</name>
<dbReference type="GO" id="GO:0090729">
    <property type="term" value="F:toxin activity"/>
    <property type="evidence" value="ECO:0007669"/>
    <property type="project" value="UniProtKB-KW"/>
</dbReference>
<feature type="domain" description="PIN" evidence="7">
    <location>
        <begin position="7"/>
        <end position="114"/>
    </location>
</feature>
<sequence length="141" mass="15316">MITYFGTSAFVPLLVDEPSSPFCRRLWDDADSVVTSRLLYVEAAAALAQALRLGRLTNAQHTSALRLHNQLWQEFDIVEVSESTIHRAADLAHTLALRGYDAVHAASAEQLNDHDLIVASGDHKLLEGCATLGMATANTTT</sequence>
<comment type="caution">
    <text evidence="6">Lacks conserved residue(s) required for the propagation of feature annotation.</text>
</comment>
<evidence type="ECO:0000313" key="9">
    <source>
        <dbReference type="Proteomes" id="UP000249915"/>
    </source>
</evidence>
<dbReference type="GO" id="GO:0016787">
    <property type="term" value="F:hydrolase activity"/>
    <property type="evidence" value="ECO:0007669"/>
    <property type="project" value="UniProtKB-KW"/>
</dbReference>
<accession>A0A2V4B0I9</accession>
<evidence type="ECO:0000259" key="7">
    <source>
        <dbReference type="Pfam" id="PF01850"/>
    </source>
</evidence>
<keyword evidence="5 6" id="KW-0460">Magnesium</keyword>
<evidence type="ECO:0000256" key="6">
    <source>
        <dbReference type="HAMAP-Rule" id="MF_00265"/>
    </source>
</evidence>
<keyword evidence="1 6" id="KW-1277">Toxin-antitoxin system</keyword>
<dbReference type="CDD" id="cd09874">
    <property type="entry name" value="PIN_MT3492-like"/>
    <property type="match status" value="1"/>
</dbReference>
<dbReference type="AlphaFoldDB" id="A0A2V4B0I9"/>
<keyword evidence="3 6" id="KW-0479">Metal-binding</keyword>
<keyword evidence="6" id="KW-0800">Toxin</keyword>
<feature type="binding site" evidence="6">
    <location>
        <position position="101"/>
    </location>
    <ligand>
        <name>Mg(2+)</name>
        <dbReference type="ChEBI" id="CHEBI:18420"/>
    </ligand>
</feature>
<evidence type="ECO:0000313" key="8">
    <source>
        <dbReference type="EMBL" id="PXY27771.1"/>
    </source>
</evidence>